<keyword evidence="3" id="KW-1185">Reference proteome</keyword>
<feature type="compositionally biased region" description="Acidic residues" evidence="1">
    <location>
        <begin position="34"/>
        <end position="62"/>
    </location>
</feature>
<organism evidence="2 3">
    <name type="scientific">Luteimonas salinisoli</name>
    <dbReference type="NCBI Taxonomy" id="2752307"/>
    <lineage>
        <taxon>Bacteria</taxon>
        <taxon>Pseudomonadati</taxon>
        <taxon>Pseudomonadota</taxon>
        <taxon>Gammaproteobacteria</taxon>
        <taxon>Lysobacterales</taxon>
        <taxon>Lysobacteraceae</taxon>
        <taxon>Luteimonas</taxon>
    </lineage>
</organism>
<comment type="caution">
    <text evidence="2">The sequence shown here is derived from an EMBL/GenBank/DDBJ whole genome shotgun (WGS) entry which is preliminary data.</text>
</comment>
<sequence>MLNTPCGSQYRVQACNTYGCSPWTEPVGPMGMMAEDEDVTGQEDAADEAAAPDEDATGEDSP</sequence>
<name>A0A853JCJ2_9GAMM</name>
<dbReference type="AlphaFoldDB" id="A0A853JCJ2"/>
<evidence type="ECO:0000313" key="2">
    <source>
        <dbReference type="EMBL" id="NZA26357.1"/>
    </source>
</evidence>
<evidence type="ECO:0000256" key="1">
    <source>
        <dbReference type="SAM" id="MobiDB-lite"/>
    </source>
</evidence>
<feature type="region of interest" description="Disordered" evidence="1">
    <location>
        <begin position="29"/>
        <end position="62"/>
    </location>
</feature>
<gene>
    <name evidence="2" type="ORF">H0E84_08160</name>
</gene>
<protein>
    <submittedName>
        <fullName evidence="2">Uncharacterized protein</fullName>
    </submittedName>
</protein>
<dbReference type="EMBL" id="JACCKA010000052">
    <property type="protein sequence ID" value="NZA26357.1"/>
    <property type="molecule type" value="Genomic_DNA"/>
</dbReference>
<dbReference type="Proteomes" id="UP000578091">
    <property type="component" value="Unassembled WGS sequence"/>
</dbReference>
<reference evidence="2 3" key="1">
    <citation type="submission" date="2020-07" db="EMBL/GenBank/DDBJ databases">
        <title>Luteimonas sp. SJ-92.</title>
        <authorList>
            <person name="Huang X.-X."/>
            <person name="Xu L."/>
            <person name="Sun J.-Q."/>
        </authorList>
    </citation>
    <scope>NUCLEOTIDE SEQUENCE [LARGE SCALE GENOMIC DNA]</scope>
    <source>
        <strain evidence="2 3">SJ-92</strain>
    </source>
</reference>
<accession>A0A853JCJ2</accession>
<proteinExistence type="predicted"/>
<evidence type="ECO:0000313" key="3">
    <source>
        <dbReference type="Proteomes" id="UP000578091"/>
    </source>
</evidence>